<keyword evidence="2" id="KW-0489">Methyltransferase</keyword>
<dbReference type="GO" id="GO:0008757">
    <property type="term" value="F:S-adenosylmethionine-dependent methyltransferase activity"/>
    <property type="evidence" value="ECO:0007669"/>
    <property type="project" value="InterPro"/>
</dbReference>
<name>A0A098BSW5_9NOCA</name>
<sequence length="217" mass="23592">MTTGAARARDYDTWFDTPWGAHAWAVERDAVDEVLPDVAGRTVVEVGCGTGRLVSHLARRGARMLGVDLAAGMLSVATDRAPARLVRADATRLPVPDAVADAAVTIATLEFTDAAAVLVEMARITRPGGRIVALTLNPTSPWGWIDRPTRRAPYSAARYVSRRELRRLGGRHGRAQVRGRLFTAARFGHRLEPIAALPGRIVPWFGAVQMLVVDREL</sequence>
<dbReference type="PANTHER" id="PTHR43591">
    <property type="entry name" value="METHYLTRANSFERASE"/>
    <property type="match status" value="1"/>
</dbReference>
<feature type="domain" description="Methyltransferase type 11" evidence="1">
    <location>
        <begin position="44"/>
        <end position="132"/>
    </location>
</feature>
<organism evidence="2 3">
    <name type="scientific">Rhodococcus ruber</name>
    <dbReference type="NCBI Taxonomy" id="1830"/>
    <lineage>
        <taxon>Bacteria</taxon>
        <taxon>Bacillati</taxon>
        <taxon>Actinomycetota</taxon>
        <taxon>Actinomycetes</taxon>
        <taxon>Mycobacteriales</taxon>
        <taxon>Nocardiaceae</taxon>
        <taxon>Rhodococcus</taxon>
    </lineage>
</organism>
<dbReference type="CDD" id="cd02440">
    <property type="entry name" value="AdoMet_MTases"/>
    <property type="match status" value="1"/>
</dbReference>
<dbReference type="Gene3D" id="3.40.50.150">
    <property type="entry name" value="Vaccinia Virus protein VP39"/>
    <property type="match status" value="1"/>
</dbReference>
<dbReference type="PANTHER" id="PTHR43591:SF24">
    <property type="entry name" value="2-METHOXY-6-POLYPRENYL-1,4-BENZOQUINOL METHYLASE, MITOCHONDRIAL"/>
    <property type="match status" value="1"/>
</dbReference>
<proteinExistence type="predicted"/>
<accession>A0A098BSW5</accession>
<dbReference type="eggNOG" id="COG2226">
    <property type="taxonomic scope" value="Bacteria"/>
</dbReference>
<keyword evidence="2" id="KW-0808">Transferase</keyword>
<dbReference type="RefSeq" id="WP_040273979.1">
    <property type="nucleotide sequence ID" value="NZ_CP129899.1"/>
</dbReference>
<dbReference type="InterPro" id="IPR029063">
    <property type="entry name" value="SAM-dependent_MTases_sf"/>
</dbReference>
<gene>
    <name evidence="2" type="ORF">RHRU231_750153</name>
</gene>
<evidence type="ECO:0000313" key="2">
    <source>
        <dbReference type="EMBL" id="CDZ90806.1"/>
    </source>
</evidence>
<evidence type="ECO:0000259" key="1">
    <source>
        <dbReference type="Pfam" id="PF08241"/>
    </source>
</evidence>
<reference evidence="2 3" key="1">
    <citation type="journal article" date="2014" name="Genome Announc.">
        <title>Draft Genome Sequence of Propane- and Butane-Oxidizing Actinobacterium Rhodococcus ruber IEGM 231.</title>
        <authorList>
            <person name="Ivshina I.B."/>
            <person name="Kuyukina M.S."/>
            <person name="Krivoruchko A.V."/>
            <person name="Barbe V."/>
            <person name="Fischer C."/>
        </authorList>
    </citation>
    <scope>NUCLEOTIDE SEQUENCE [LARGE SCALE GENOMIC DNA]</scope>
</reference>
<dbReference type="GO" id="GO:0032259">
    <property type="term" value="P:methylation"/>
    <property type="evidence" value="ECO:0007669"/>
    <property type="project" value="UniProtKB-KW"/>
</dbReference>
<dbReference type="InterPro" id="IPR013216">
    <property type="entry name" value="Methyltransf_11"/>
</dbReference>
<dbReference type="EMBL" id="CCSD01000089">
    <property type="protein sequence ID" value="CDZ90806.1"/>
    <property type="molecule type" value="Genomic_DNA"/>
</dbReference>
<protein>
    <submittedName>
        <fullName evidence="2">Putative Methyltransferase type 11</fullName>
    </submittedName>
</protein>
<dbReference type="OrthoDB" id="9805171at2"/>
<dbReference type="SUPFAM" id="SSF53335">
    <property type="entry name" value="S-adenosyl-L-methionine-dependent methyltransferases"/>
    <property type="match status" value="1"/>
</dbReference>
<dbReference type="Proteomes" id="UP000042997">
    <property type="component" value="Unassembled WGS sequence"/>
</dbReference>
<dbReference type="AlphaFoldDB" id="A0A098BSW5"/>
<dbReference type="Pfam" id="PF08241">
    <property type="entry name" value="Methyltransf_11"/>
    <property type="match status" value="1"/>
</dbReference>
<evidence type="ECO:0000313" key="3">
    <source>
        <dbReference type="Proteomes" id="UP000042997"/>
    </source>
</evidence>